<dbReference type="InterPro" id="IPR029033">
    <property type="entry name" value="His_PPase_superfam"/>
</dbReference>
<evidence type="ECO:0000313" key="2">
    <source>
        <dbReference type="Proteomes" id="UP000295388"/>
    </source>
</evidence>
<evidence type="ECO:0008006" key="3">
    <source>
        <dbReference type="Google" id="ProtNLM"/>
    </source>
</evidence>
<evidence type="ECO:0000313" key="1">
    <source>
        <dbReference type="EMBL" id="TDO50670.1"/>
    </source>
</evidence>
<name>A0A4R6KHW3_9ACTN</name>
<dbReference type="AlphaFoldDB" id="A0A4R6KHW3"/>
<dbReference type="OrthoDB" id="3824136at2"/>
<gene>
    <name evidence="1" type="ORF">EV643_104163</name>
</gene>
<reference evidence="1 2" key="1">
    <citation type="submission" date="2019-03" db="EMBL/GenBank/DDBJ databases">
        <title>Genomic Encyclopedia of Type Strains, Phase III (KMG-III): the genomes of soil and plant-associated and newly described type strains.</title>
        <authorList>
            <person name="Whitman W."/>
        </authorList>
    </citation>
    <scope>NUCLEOTIDE SEQUENCE [LARGE SCALE GENOMIC DNA]</scope>
    <source>
        <strain evidence="1 2">VKM Ac-2527</strain>
    </source>
</reference>
<dbReference type="RefSeq" id="WP_133799864.1">
    <property type="nucleotide sequence ID" value="NZ_SNWQ01000004.1"/>
</dbReference>
<comment type="caution">
    <text evidence="1">The sequence shown here is derived from an EMBL/GenBank/DDBJ whole genome shotgun (WGS) entry which is preliminary data.</text>
</comment>
<proteinExistence type="predicted"/>
<keyword evidence="2" id="KW-1185">Reference proteome</keyword>
<dbReference type="EMBL" id="SNWQ01000004">
    <property type="protein sequence ID" value="TDO50670.1"/>
    <property type="molecule type" value="Genomic_DNA"/>
</dbReference>
<sequence>MRYAELRRHTDNEGDHLTPQGIADAEAISRNELHPPYAAFISTGAARATEALDIFRRAAGQDDVPVTEVIGLRSSVEDRWRESAKAAGKGADLEAIRAVDPDLVEKESSLLGQVLRGVVDALPDGGRALVVGHSPTNEAAVLGLTGQVVRPLGKGEGVLLMEDDGRYWAEPLH</sequence>
<accession>A0A4R6KHW3</accession>
<dbReference type="Gene3D" id="3.40.50.1240">
    <property type="entry name" value="Phosphoglycerate mutase-like"/>
    <property type="match status" value="1"/>
</dbReference>
<protein>
    <recommendedName>
        <fullName evidence="3">Phosphoglycerate mutase</fullName>
    </recommendedName>
</protein>
<dbReference type="Proteomes" id="UP000295388">
    <property type="component" value="Unassembled WGS sequence"/>
</dbReference>
<dbReference type="SUPFAM" id="SSF53254">
    <property type="entry name" value="Phosphoglycerate mutase-like"/>
    <property type="match status" value="1"/>
</dbReference>
<organism evidence="1 2">
    <name type="scientific">Kribbella caucasensis</name>
    <dbReference type="NCBI Taxonomy" id="2512215"/>
    <lineage>
        <taxon>Bacteria</taxon>
        <taxon>Bacillati</taxon>
        <taxon>Actinomycetota</taxon>
        <taxon>Actinomycetes</taxon>
        <taxon>Propionibacteriales</taxon>
        <taxon>Kribbellaceae</taxon>
        <taxon>Kribbella</taxon>
    </lineage>
</organism>